<evidence type="ECO:0000256" key="7">
    <source>
        <dbReference type="ARBA" id="ARBA00033311"/>
    </source>
</evidence>
<dbReference type="AlphaFoldDB" id="A0A9X1AHC8"/>
<dbReference type="GO" id="GO:0008830">
    <property type="term" value="F:dTDP-4-dehydrorhamnose 3,5-epimerase activity"/>
    <property type="evidence" value="ECO:0007669"/>
    <property type="project" value="UniProtKB-EC"/>
</dbReference>
<gene>
    <name evidence="9" type="ORF">J1C56_30980</name>
</gene>
<comment type="catalytic activity">
    <reaction evidence="1">
        <text>dTDP-4-dehydro-6-deoxy-alpha-D-glucose = dTDP-4-dehydro-beta-L-rhamnose</text>
        <dbReference type="Rhea" id="RHEA:16969"/>
        <dbReference type="ChEBI" id="CHEBI:57649"/>
        <dbReference type="ChEBI" id="CHEBI:62830"/>
        <dbReference type="EC" id="5.1.3.13"/>
    </reaction>
</comment>
<dbReference type="PANTHER" id="PTHR21047">
    <property type="entry name" value="DTDP-6-DEOXY-D-GLUCOSE-3,5 EPIMERASE"/>
    <property type="match status" value="1"/>
</dbReference>
<dbReference type="InterPro" id="IPR011051">
    <property type="entry name" value="RmlC_Cupin_sf"/>
</dbReference>
<dbReference type="Pfam" id="PF00908">
    <property type="entry name" value="dTDP_sugar_isom"/>
    <property type="match status" value="1"/>
</dbReference>
<sequence>MDMLSLEDFVDDKPWGDDVPFLEDVRVADQIEGVRLQRLATRADKRGDLTVLLSALKEPIMSPPHVYLVSAEPRSIRAWVYHKRQSDRLAYTNGDVRVVLYDLRTDSPTYQKLNILDVGAANKVLLTIPPFVVHGVQNRGMAAATFVNMPTNVYDPENPDKSRVRYDHPGIPYKFD</sequence>
<evidence type="ECO:0000256" key="3">
    <source>
        <dbReference type="ARBA" id="ARBA00012098"/>
    </source>
</evidence>
<dbReference type="SUPFAM" id="SSF51182">
    <property type="entry name" value="RmlC-like cupins"/>
    <property type="match status" value="1"/>
</dbReference>
<reference evidence="9" key="1">
    <citation type="journal article" date="2021" name="Microorganisms">
        <title>Phylogenomic Reconstruction and Metabolic Potential of the Genus Aminobacter.</title>
        <authorList>
            <person name="Artuso I."/>
            <person name="Turrini P."/>
            <person name="Pirolo M."/>
            <person name="Lugli G.A."/>
            <person name="Ventura M."/>
            <person name="Visca P."/>
        </authorList>
    </citation>
    <scope>NUCLEOTIDE SEQUENCE</scope>
    <source>
        <strain evidence="9">LMG 26462</strain>
    </source>
</reference>
<dbReference type="EC" id="5.1.3.13" evidence="3"/>
<dbReference type="GO" id="GO:0000271">
    <property type="term" value="P:polysaccharide biosynthetic process"/>
    <property type="evidence" value="ECO:0007669"/>
    <property type="project" value="TreeGrafter"/>
</dbReference>
<dbReference type="InterPro" id="IPR000888">
    <property type="entry name" value="RmlC-like"/>
</dbReference>
<evidence type="ECO:0000313" key="9">
    <source>
        <dbReference type="EMBL" id="MBT1159965.1"/>
    </source>
</evidence>
<dbReference type="EMBL" id="JAFLWW010000015">
    <property type="protein sequence ID" value="MBT1159965.1"/>
    <property type="molecule type" value="Genomic_DNA"/>
</dbReference>
<dbReference type="InterPro" id="IPR014710">
    <property type="entry name" value="RmlC-like_jellyroll"/>
</dbReference>
<protein>
    <recommendedName>
        <fullName evidence="4">dTDP-4-dehydrorhamnose 3,5-epimerase</fullName>
        <ecNumber evidence="3">5.1.3.13</ecNumber>
    </recommendedName>
    <alternativeName>
        <fullName evidence="6">Thymidine diphospho-4-keto-rhamnose 3,5-epimerase</fullName>
    </alternativeName>
    <alternativeName>
        <fullName evidence="5">dTDP-4-keto-6-deoxyglucose 3,5-epimerase</fullName>
    </alternativeName>
    <alternativeName>
        <fullName evidence="7">dTDP-6-deoxy-D-xylo-4-hexulose 3,5-epimerase</fullName>
    </alternativeName>
</protein>
<evidence type="ECO:0000256" key="4">
    <source>
        <dbReference type="ARBA" id="ARBA00019595"/>
    </source>
</evidence>
<comment type="function">
    <text evidence="2">Catalyzes the epimerization of the C3' and C5'positions of dTDP-6-deoxy-D-xylo-4-hexulose, forming dTDP-6-deoxy-L-lyxo-4-hexulose.</text>
</comment>
<evidence type="ECO:0000256" key="1">
    <source>
        <dbReference type="ARBA" id="ARBA00001298"/>
    </source>
</evidence>
<evidence type="ECO:0000256" key="8">
    <source>
        <dbReference type="PIRSR" id="PIRSR600888-3"/>
    </source>
</evidence>
<organism evidence="9 10">
    <name type="scientific">Aminobacter anthyllidis</name>
    <dbReference type="NCBI Taxonomy" id="1035067"/>
    <lineage>
        <taxon>Bacteria</taxon>
        <taxon>Pseudomonadati</taxon>
        <taxon>Pseudomonadota</taxon>
        <taxon>Alphaproteobacteria</taxon>
        <taxon>Hyphomicrobiales</taxon>
        <taxon>Phyllobacteriaceae</taxon>
        <taxon>Aminobacter</taxon>
    </lineage>
</organism>
<accession>A0A9X1AHC8</accession>
<comment type="caution">
    <text evidence="9">The sequence shown here is derived from an EMBL/GenBank/DDBJ whole genome shotgun (WGS) entry which is preliminary data.</text>
</comment>
<name>A0A9X1AHC8_9HYPH</name>
<dbReference type="PANTHER" id="PTHR21047:SF2">
    <property type="entry name" value="THYMIDINE DIPHOSPHO-4-KETO-RHAMNOSE 3,5-EPIMERASE"/>
    <property type="match status" value="1"/>
</dbReference>
<dbReference type="Gene3D" id="2.60.120.10">
    <property type="entry name" value="Jelly Rolls"/>
    <property type="match status" value="1"/>
</dbReference>
<reference evidence="9" key="2">
    <citation type="submission" date="2021-03" db="EMBL/GenBank/DDBJ databases">
        <authorList>
            <person name="Artuso I."/>
            <person name="Turrini P."/>
            <person name="Pirolo M."/>
            <person name="Lugli G.A."/>
            <person name="Ventura M."/>
            <person name="Visca P."/>
        </authorList>
    </citation>
    <scope>NUCLEOTIDE SEQUENCE</scope>
    <source>
        <strain evidence="9">LMG 26462</strain>
    </source>
</reference>
<keyword evidence="10" id="KW-1185">Reference proteome</keyword>
<dbReference type="GO" id="GO:0005829">
    <property type="term" value="C:cytosol"/>
    <property type="evidence" value="ECO:0007669"/>
    <property type="project" value="TreeGrafter"/>
</dbReference>
<feature type="site" description="Participates in a stacking interaction with the thymidine ring of dTDP-4-oxo-6-deoxyglucose" evidence="8">
    <location>
        <position position="154"/>
    </location>
</feature>
<proteinExistence type="predicted"/>
<evidence type="ECO:0000256" key="2">
    <source>
        <dbReference type="ARBA" id="ARBA00001997"/>
    </source>
</evidence>
<evidence type="ECO:0000313" key="10">
    <source>
        <dbReference type="Proteomes" id="UP001138921"/>
    </source>
</evidence>
<evidence type="ECO:0000256" key="5">
    <source>
        <dbReference type="ARBA" id="ARBA00029758"/>
    </source>
</evidence>
<evidence type="ECO:0000256" key="6">
    <source>
        <dbReference type="ARBA" id="ARBA00031424"/>
    </source>
</evidence>
<dbReference type="Proteomes" id="UP001138921">
    <property type="component" value="Unassembled WGS sequence"/>
</dbReference>